<sequence length="596" mass="66680">VRKMTCEPSLKSIWIFLNIFIALIMTGINIVDAGAQSCCFSLVSTIQSSPNQYLLNVTASHIDAKKYNNDYVAAISFPQGYVVQGNPSSPYSLADCTLQQTSPPQYQCSEHVNGVFFIQFTVQTPKLAANSSPSASVIIFKDNCQQERFCTDLTAANENNSDTISLGPLGRWPKYAIIICAVILSLALVGACYLIYRRKTGNSYKDTSVTPGYNDKGANSIFSPRSLLRGGANDYDEPMPEPPKNTLVQFGNVTNDSEPSVKNRVKSKSKSTNDFVDRQSDSLKKSLSRRSKGSKNEKNYTSEMYNRSNLAPEDHSPSVVIDMNYGVDVHDKRKSGDHKKRVSANKKDSTKDFYSPDLSRSTSSRSRDNGTKNEKYETRKESMHQHRRRSNSLSREYDDERKSRGISKTTSRKYRSKSSDREHTRSRELTHGHSMRAKRSDHNDQEIRNSHRVKDSFEKSQDLSRSSTRAKKLSSSATERKGIEREGTHRNNSDNDSTTSSDTPASDRLPNTGGSRAPVNKRQSNGGSRLMDGSESGRNYDSVLDEMLGFSDYQGSDSSRKGGEEEYRNDRESEEKINENSSDDDVPVGILRSKIN</sequence>
<feature type="compositionally biased region" description="Basic and acidic residues" evidence="1">
    <location>
        <begin position="417"/>
        <end position="431"/>
    </location>
</feature>
<dbReference type="Proteomes" id="UP000789342">
    <property type="component" value="Unassembled WGS sequence"/>
</dbReference>
<feature type="non-terminal residue" evidence="3">
    <location>
        <position position="596"/>
    </location>
</feature>
<accession>A0A9N9N8S3</accession>
<evidence type="ECO:0000313" key="3">
    <source>
        <dbReference type="EMBL" id="CAG8712649.1"/>
    </source>
</evidence>
<feature type="transmembrane region" description="Helical" evidence="2">
    <location>
        <begin position="175"/>
        <end position="196"/>
    </location>
</feature>
<feature type="compositionally biased region" description="Polar residues" evidence="1">
    <location>
        <begin position="463"/>
        <end position="477"/>
    </location>
</feature>
<evidence type="ECO:0000256" key="2">
    <source>
        <dbReference type="SAM" id="Phobius"/>
    </source>
</evidence>
<gene>
    <name evidence="3" type="ORF">AMORRO_LOCUS12795</name>
</gene>
<evidence type="ECO:0000256" key="1">
    <source>
        <dbReference type="SAM" id="MobiDB-lite"/>
    </source>
</evidence>
<protein>
    <submittedName>
        <fullName evidence="3">2500_t:CDS:1</fullName>
    </submittedName>
</protein>
<dbReference type="EMBL" id="CAJVPV010019841">
    <property type="protein sequence ID" value="CAG8712649.1"/>
    <property type="molecule type" value="Genomic_DNA"/>
</dbReference>
<feature type="compositionally biased region" description="Basic and acidic residues" evidence="1">
    <location>
        <begin position="478"/>
        <end position="493"/>
    </location>
</feature>
<keyword evidence="2" id="KW-0472">Membrane</keyword>
<name>A0A9N9N8S3_9GLOM</name>
<keyword evidence="2" id="KW-1133">Transmembrane helix</keyword>
<feature type="transmembrane region" description="Helical" evidence="2">
    <location>
        <begin position="12"/>
        <end position="31"/>
    </location>
</feature>
<evidence type="ECO:0000313" key="4">
    <source>
        <dbReference type="Proteomes" id="UP000789342"/>
    </source>
</evidence>
<feature type="compositionally biased region" description="Basic and acidic residues" evidence="1">
    <location>
        <begin position="558"/>
        <end position="578"/>
    </location>
</feature>
<feature type="compositionally biased region" description="Basic and acidic residues" evidence="1">
    <location>
        <begin position="365"/>
        <end position="384"/>
    </location>
</feature>
<dbReference type="OrthoDB" id="2410735at2759"/>
<reference evidence="3" key="1">
    <citation type="submission" date="2021-06" db="EMBL/GenBank/DDBJ databases">
        <authorList>
            <person name="Kallberg Y."/>
            <person name="Tangrot J."/>
            <person name="Rosling A."/>
        </authorList>
    </citation>
    <scope>NUCLEOTIDE SEQUENCE</scope>
    <source>
        <strain evidence="3">CL551</strain>
    </source>
</reference>
<dbReference type="AlphaFoldDB" id="A0A9N9N8S3"/>
<feature type="compositionally biased region" description="Low complexity" evidence="1">
    <location>
        <begin position="494"/>
        <end position="503"/>
    </location>
</feature>
<organism evidence="3 4">
    <name type="scientific">Acaulospora morrowiae</name>
    <dbReference type="NCBI Taxonomy" id="94023"/>
    <lineage>
        <taxon>Eukaryota</taxon>
        <taxon>Fungi</taxon>
        <taxon>Fungi incertae sedis</taxon>
        <taxon>Mucoromycota</taxon>
        <taxon>Glomeromycotina</taxon>
        <taxon>Glomeromycetes</taxon>
        <taxon>Diversisporales</taxon>
        <taxon>Acaulosporaceae</taxon>
        <taxon>Acaulospora</taxon>
    </lineage>
</organism>
<keyword evidence="4" id="KW-1185">Reference proteome</keyword>
<comment type="caution">
    <text evidence="3">The sequence shown here is derived from an EMBL/GenBank/DDBJ whole genome shotgun (WGS) entry which is preliminary data.</text>
</comment>
<feature type="compositionally biased region" description="Basic and acidic residues" evidence="1">
    <location>
        <begin position="438"/>
        <end position="462"/>
    </location>
</feature>
<feature type="region of interest" description="Disordered" evidence="1">
    <location>
        <begin position="251"/>
        <end position="596"/>
    </location>
</feature>
<feature type="compositionally biased region" description="Basic residues" evidence="1">
    <location>
        <begin position="332"/>
        <end position="344"/>
    </location>
</feature>
<keyword evidence="2" id="KW-0812">Transmembrane</keyword>
<proteinExistence type="predicted"/>
<feature type="compositionally biased region" description="Basic and acidic residues" evidence="1">
    <location>
        <begin position="275"/>
        <end position="284"/>
    </location>
</feature>